<feature type="domain" description="Cell division protein FtsQ/DivIB C-terminal" evidence="7">
    <location>
        <begin position="101"/>
        <end position="214"/>
    </location>
</feature>
<organism evidence="8 9">
    <name type="scientific">OM182 bacterium MED-G24</name>
    <dbReference type="NCBI Taxonomy" id="1986255"/>
    <lineage>
        <taxon>Bacteria</taxon>
        <taxon>Pseudomonadati</taxon>
        <taxon>Pseudomonadota</taxon>
        <taxon>Gammaproteobacteria</taxon>
        <taxon>OMG group</taxon>
        <taxon>OM182 clade</taxon>
    </lineage>
</organism>
<dbReference type="AlphaFoldDB" id="A0A2A5WS00"/>
<dbReference type="EMBL" id="NTKD01000030">
    <property type="protein sequence ID" value="PDH39053.1"/>
    <property type="molecule type" value="Genomic_DNA"/>
</dbReference>
<evidence type="ECO:0000256" key="4">
    <source>
        <dbReference type="ARBA" id="ARBA00022692"/>
    </source>
</evidence>
<dbReference type="PANTHER" id="PTHR35851:SF1">
    <property type="entry name" value="CELL DIVISION PROTEIN FTSQ"/>
    <property type="match status" value="1"/>
</dbReference>
<accession>A0A2A5WS00</accession>
<keyword evidence="5" id="KW-1133">Transmembrane helix</keyword>
<keyword evidence="6" id="KW-0131">Cell cycle</keyword>
<dbReference type="Gene3D" id="3.40.50.11690">
    <property type="entry name" value="Cell division protein FtsQ/DivIB"/>
    <property type="match status" value="1"/>
</dbReference>
<keyword evidence="3" id="KW-0132">Cell division</keyword>
<evidence type="ECO:0000259" key="7">
    <source>
        <dbReference type="Pfam" id="PF03799"/>
    </source>
</evidence>
<reference evidence="8 9" key="1">
    <citation type="submission" date="2017-08" db="EMBL/GenBank/DDBJ databases">
        <title>Fine stratification of microbial communities through a metagenomic profile of the photic zone.</title>
        <authorList>
            <person name="Haro-Moreno J.M."/>
            <person name="Lopez-Perez M."/>
            <person name="De La Torre J."/>
            <person name="Picazo A."/>
            <person name="Camacho A."/>
            <person name="Rodriguez-Valera F."/>
        </authorList>
    </citation>
    <scope>NUCLEOTIDE SEQUENCE [LARGE SCALE GENOMIC DNA]</scope>
    <source>
        <strain evidence="8">MED-G24</strain>
    </source>
</reference>
<evidence type="ECO:0000256" key="2">
    <source>
        <dbReference type="ARBA" id="ARBA00022519"/>
    </source>
</evidence>
<dbReference type="GO" id="GO:0090529">
    <property type="term" value="P:cell septum assembly"/>
    <property type="evidence" value="ECO:0007669"/>
    <property type="project" value="InterPro"/>
</dbReference>
<keyword evidence="1" id="KW-1003">Cell membrane</keyword>
<evidence type="ECO:0000313" key="9">
    <source>
        <dbReference type="Proteomes" id="UP000219327"/>
    </source>
</evidence>
<keyword evidence="2" id="KW-0997">Cell inner membrane</keyword>
<dbReference type="Pfam" id="PF03799">
    <property type="entry name" value="FtsQ_DivIB_C"/>
    <property type="match status" value="1"/>
</dbReference>
<dbReference type="InterPro" id="IPR026579">
    <property type="entry name" value="FtsQ"/>
</dbReference>
<dbReference type="Proteomes" id="UP000219327">
    <property type="component" value="Unassembled WGS sequence"/>
</dbReference>
<name>A0A2A5WS00_9GAMM</name>
<keyword evidence="4" id="KW-0812">Transmembrane</keyword>
<comment type="caution">
    <text evidence="8">The sequence shown here is derived from an EMBL/GenBank/DDBJ whole genome shotgun (WGS) entry which is preliminary data.</text>
</comment>
<evidence type="ECO:0000256" key="5">
    <source>
        <dbReference type="ARBA" id="ARBA00022989"/>
    </source>
</evidence>
<evidence type="ECO:0000256" key="6">
    <source>
        <dbReference type="ARBA" id="ARBA00023306"/>
    </source>
</evidence>
<evidence type="ECO:0000256" key="3">
    <source>
        <dbReference type="ARBA" id="ARBA00022618"/>
    </source>
</evidence>
<protein>
    <recommendedName>
        <fullName evidence="7">Cell division protein FtsQ/DivIB C-terminal domain-containing protein</fullName>
    </recommendedName>
</protein>
<sequence>MNPMILTLVLVSLAVGAIVSIPASQKQIQTWIGIDYVSLTGVSDSERSELTDMLVSRREDVQNVFGAYAVITETPWVEEAYVTWRWPDRLHVDVQRLEPIAYWNTDGFISDKGEIFVSGHLSPGRLPHLSGPAGKEKLIMQQYVQINQVLNRTDHSVDTLSLDERGAWSFTSQHGIQVLLGKELVRERLDALLVVLQSLEERGLADRVAAMDVRYANGLAVKWKPGEVAKNESTTQREVRL</sequence>
<dbReference type="InterPro" id="IPR045335">
    <property type="entry name" value="FtsQ_C_sf"/>
</dbReference>
<evidence type="ECO:0000313" key="8">
    <source>
        <dbReference type="EMBL" id="PDH39053.1"/>
    </source>
</evidence>
<gene>
    <name evidence="8" type="ORF">CNE99_06365</name>
</gene>
<dbReference type="InterPro" id="IPR005548">
    <property type="entry name" value="Cell_div_FtsQ/DivIB_C"/>
</dbReference>
<proteinExistence type="predicted"/>
<keyword evidence="5" id="KW-0472">Membrane</keyword>
<evidence type="ECO:0000256" key="1">
    <source>
        <dbReference type="ARBA" id="ARBA00022475"/>
    </source>
</evidence>
<dbReference type="PANTHER" id="PTHR35851">
    <property type="entry name" value="CELL DIVISION PROTEIN FTSQ"/>
    <property type="match status" value="1"/>
</dbReference>